<sequence>MRRGYIRNIEPLKILTDTQVEAIHRGTLDVLEETGVRFESQRALRMFKKNECIVDFENNRVRFPGYLVEECIRRTPSSFLVKARDPKNSLRFGGNTLYFMCSAGARISDPETGETRVATMKENNEAILISDALENLDYFPSYTPYFEVEGVEPVMLCPTSCAMRLRYSSKVSRGAQSVDTYIWEIQMAQACGAQLLGNMEAASPLSYSEDAINAGFGYAEALFPIYIAGGGVMGGTAPVTIAGATISNNAELLAAVVFFQLIKPGVGIIANDIEYPMNMRSGSPAFGSLGISLHEAAFNQIWTQFYRIPTNNCAAGFPNSKLFDLQSGYEKTHCAMTSAYSGANSILLHGGVSAELAYNPLMAILDDDLAAIIGRHIEGIVVDSESMAIELIKEVGPIPGTYLDKLLTKKHWKRENYVPNCADTLTYPEWITSGKKSAIDYARERMEEILATH</sequence>
<organism evidence="4">
    <name type="scientific">marine sediment metagenome</name>
    <dbReference type="NCBI Taxonomy" id="412755"/>
    <lineage>
        <taxon>unclassified sequences</taxon>
        <taxon>metagenomes</taxon>
        <taxon>ecological metagenomes</taxon>
    </lineage>
</organism>
<gene>
    <name evidence="4" type="ORF">S01H4_04969</name>
</gene>
<proteinExistence type="inferred from homology"/>
<protein>
    <recommendedName>
        <fullName evidence="5">Trimethylamine methyltransferase</fullName>
    </recommendedName>
</protein>
<evidence type="ECO:0008006" key="5">
    <source>
        <dbReference type="Google" id="ProtNLM"/>
    </source>
</evidence>
<dbReference type="InterPro" id="IPR010426">
    <property type="entry name" value="MTTB_MeTrfase"/>
</dbReference>
<reference evidence="4" key="1">
    <citation type="journal article" date="2014" name="Front. Microbiol.">
        <title>High frequency of phylogenetically diverse reductive dehalogenase-homologous genes in deep subseafloor sedimentary metagenomes.</title>
        <authorList>
            <person name="Kawai M."/>
            <person name="Futagami T."/>
            <person name="Toyoda A."/>
            <person name="Takaki Y."/>
            <person name="Nishi S."/>
            <person name="Hori S."/>
            <person name="Arai W."/>
            <person name="Tsubouchi T."/>
            <person name="Morono Y."/>
            <person name="Uchiyama I."/>
            <person name="Ito T."/>
            <person name="Fujiyama A."/>
            <person name="Inagaki F."/>
            <person name="Takami H."/>
        </authorList>
    </citation>
    <scope>NUCLEOTIDE SEQUENCE</scope>
    <source>
        <strain evidence="4">Expedition CK06-06</strain>
    </source>
</reference>
<dbReference type="EMBL" id="BART01001389">
    <property type="protein sequence ID" value="GAG68006.1"/>
    <property type="molecule type" value="Genomic_DNA"/>
</dbReference>
<keyword evidence="3" id="KW-0808">Transferase</keyword>
<dbReference type="GO" id="GO:0015948">
    <property type="term" value="P:methanogenesis"/>
    <property type="evidence" value="ECO:0007669"/>
    <property type="project" value="InterPro"/>
</dbReference>
<comment type="similarity">
    <text evidence="1">Belongs to the trimethylamine methyltransferase family.</text>
</comment>
<feature type="non-terminal residue" evidence="4">
    <location>
        <position position="453"/>
    </location>
</feature>
<evidence type="ECO:0000313" key="4">
    <source>
        <dbReference type="EMBL" id="GAG68006.1"/>
    </source>
</evidence>
<evidence type="ECO:0000256" key="3">
    <source>
        <dbReference type="ARBA" id="ARBA00022679"/>
    </source>
</evidence>
<dbReference type="GO" id="GO:0008168">
    <property type="term" value="F:methyltransferase activity"/>
    <property type="evidence" value="ECO:0007669"/>
    <property type="project" value="UniProtKB-KW"/>
</dbReference>
<dbReference type="AlphaFoldDB" id="X1B7Q7"/>
<evidence type="ECO:0000256" key="1">
    <source>
        <dbReference type="ARBA" id="ARBA00007137"/>
    </source>
</evidence>
<dbReference type="GO" id="GO:0032259">
    <property type="term" value="P:methylation"/>
    <property type="evidence" value="ECO:0007669"/>
    <property type="project" value="UniProtKB-KW"/>
</dbReference>
<evidence type="ECO:0000256" key="2">
    <source>
        <dbReference type="ARBA" id="ARBA00022603"/>
    </source>
</evidence>
<dbReference type="Gene3D" id="3.20.20.480">
    <property type="entry name" value="Trimethylamine methyltransferase-like"/>
    <property type="match status" value="1"/>
</dbReference>
<keyword evidence="2" id="KW-0489">Methyltransferase</keyword>
<dbReference type="Pfam" id="PF06253">
    <property type="entry name" value="MTTB"/>
    <property type="match status" value="1"/>
</dbReference>
<accession>X1B7Q7</accession>
<name>X1B7Q7_9ZZZZ</name>
<dbReference type="InterPro" id="IPR038601">
    <property type="entry name" value="MttB-like_sf"/>
</dbReference>
<comment type="caution">
    <text evidence="4">The sequence shown here is derived from an EMBL/GenBank/DDBJ whole genome shotgun (WGS) entry which is preliminary data.</text>
</comment>